<dbReference type="STRING" id="1403316.PRV_01825"/>
<gene>
    <name evidence="2" type="ORF">PRV_01825</name>
</gene>
<name>U5NC07_9MOLU</name>
<evidence type="ECO:0000256" key="1">
    <source>
        <dbReference type="SAM" id="Phobius"/>
    </source>
</evidence>
<keyword evidence="3" id="KW-1185">Reference proteome</keyword>
<sequence>MNFRWSFDWKLIPKYLVILAKLLLKKIFLVIFWIFYIVLFILAWIAQHWSIVIFQITSVVIFYLVKYLKAKTKELKKDKGETG</sequence>
<dbReference type="AlphaFoldDB" id="U5NC07"/>
<keyword evidence="1" id="KW-1133">Transmembrane helix</keyword>
<dbReference type="EMBL" id="CP006771">
    <property type="protein sequence ID" value="AGX89106.1"/>
    <property type="molecule type" value="Genomic_DNA"/>
</dbReference>
<dbReference type="KEGG" id="mpv:PRV_01825"/>
<proteinExistence type="predicted"/>
<evidence type="ECO:0000313" key="3">
    <source>
        <dbReference type="Proteomes" id="UP000017119"/>
    </source>
</evidence>
<keyword evidence="1" id="KW-0812">Transmembrane</keyword>
<dbReference type="HOGENOM" id="CLU_2538971_0_0_14"/>
<organism evidence="2 3">
    <name type="scientific">Mycoplasma parvum str. Indiana</name>
    <dbReference type="NCBI Taxonomy" id="1403316"/>
    <lineage>
        <taxon>Bacteria</taxon>
        <taxon>Bacillati</taxon>
        <taxon>Mycoplasmatota</taxon>
        <taxon>Mollicutes</taxon>
        <taxon>Mycoplasmataceae</taxon>
        <taxon>Mycoplasma</taxon>
    </lineage>
</organism>
<protein>
    <submittedName>
        <fullName evidence="2">Uncharacterized protein</fullName>
    </submittedName>
</protein>
<keyword evidence="1" id="KW-0472">Membrane</keyword>
<accession>U5NC07</accession>
<feature type="transmembrane region" description="Helical" evidence="1">
    <location>
        <begin position="27"/>
        <end position="45"/>
    </location>
</feature>
<dbReference type="Proteomes" id="UP000017119">
    <property type="component" value="Chromosome"/>
</dbReference>
<evidence type="ECO:0000313" key="2">
    <source>
        <dbReference type="EMBL" id="AGX89106.1"/>
    </source>
</evidence>
<reference evidence="2 3" key="1">
    <citation type="journal article" date="2013" name="Genome Announc.">
        <title>Genome Sequence of Mycoplasma parvum (Formerly Eperythrozoon parvum), a Diminutive Hemoplasma of the Pig.</title>
        <authorList>
            <person name="do Nascimento N.C."/>
            <person name="Dos Santos A.P."/>
            <person name="Chu Y."/>
            <person name="Guimaraes A.M."/>
            <person name="Pagliaro A."/>
            <person name="Messick J.B."/>
        </authorList>
    </citation>
    <scope>NUCLEOTIDE SEQUENCE [LARGE SCALE GENOMIC DNA]</scope>
    <source>
        <strain evidence="2 3">Indiana</strain>
    </source>
</reference>
<feature type="transmembrane region" description="Helical" evidence="1">
    <location>
        <begin position="51"/>
        <end position="68"/>
    </location>
</feature>